<dbReference type="PANTHER" id="PTHR30566:SF25">
    <property type="entry name" value="INNER MEMBRANE PROTEIN"/>
    <property type="match status" value="1"/>
</dbReference>
<feature type="transmembrane region" description="Helical" evidence="7">
    <location>
        <begin position="113"/>
        <end position="135"/>
    </location>
</feature>
<evidence type="ECO:0000256" key="1">
    <source>
        <dbReference type="ARBA" id="ARBA00004651"/>
    </source>
</evidence>
<proteinExistence type="inferred from homology"/>
<keyword evidence="5 7" id="KW-1133">Transmembrane helix</keyword>
<evidence type="ECO:0000259" key="9">
    <source>
        <dbReference type="Pfam" id="PF21082"/>
    </source>
</evidence>
<dbReference type="PANTHER" id="PTHR30566">
    <property type="entry name" value="YNAI-RELATED MECHANOSENSITIVE ION CHANNEL"/>
    <property type="match status" value="1"/>
</dbReference>
<dbReference type="Gene3D" id="1.10.287.1260">
    <property type="match status" value="1"/>
</dbReference>
<comment type="subcellular location">
    <subcellularLocation>
        <location evidence="1">Cell membrane</location>
        <topology evidence="1">Multi-pass membrane protein</topology>
    </subcellularLocation>
</comment>
<feature type="transmembrane region" description="Helical" evidence="7">
    <location>
        <begin position="74"/>
        <end position="93"/>
    </location>
</feature>
<dbReference type="Gene3D" id="2.30.30.60">
    <property type="match status" value="1"/>
</dbReference>
<feature type="transmembrane region" description="Helical" evidence="7">
    <location>
        <begin position="155"/>
        <end position="173"/>
    </location>
</feature>
<reference evidence="11" key="1">
    <citation type="journal article" date="2020" name="mSystems">
        <title>Genome- and Community-Level Interaction Insights into Carbon Utilization and Element Cycling Functions of Hydrothermarchaeota in Hydrothermal Sediment.</title>
        <authorList>
            <person name="Zhou Z."/>
            <person name="Liu Y."/>
            <person name="Xu W."/>
            <person name="Pan J."/>
            <person name="Luo Z.H."/>
            <person name="Li M."/>
        </authorList>
    </citation>
    <scope>NUCLEOTIDE SEQUENCE [LARGE SCALE GENOMIC DNA]</scope>
    <source>
        <strain evidence="11">SpSt-349</strain>
    </source>
</reference>
<evidence type="ECO:0000256" key="6">
    <source>
        <dbReference type="ARBA" id="ARBA00023136"/>
    </source>
</evidence>
<evidence type="ECO:0000256" key="3">
    <source>
        <dbReference type="ARBA" id="ARBA00022475"/>
    </source>
</evidence>
<keyword evidence="4 7" id="KW-0812">Transmembrane</keyword>
<evidence type="ECO:0000259" key="8">
    <source>
        <dbReference type="Pfam" id="PF00924"/>
    </source>
</evidence>
<dbReference type="GO" id="GO:0005886">
    <property type="term" value="C:plasma membrane"/>
    <property type="evidence" value="ECO:0007669"/>
    <property type="project" value="UniProtKB-SubCell"/>
</dbReference>
<feature type="transmembrane region" description="Helical" evidence="7">
    <location>
        <begin position="34"/>
        <end position="54"/>
    </location>
</feature>
<dbReference type="InterPro" id="IPR023408">
    <property type="entry name" value="MscS_beta-dom_sf"/>
</dbReference>
<dbReference type="GO" id="GO:0008381">
    <property type="term" value="F:mechanosensitive monoatomic ion channel activity"/>
    <property type="evidence" value="ECO:0007669"/>
    <property type="project" value="UniProtKB-ARBA"/>
</dbReference>
<dbReference type="InterPro" id="IPR010920">
    <property type="entry name" value="LSM_dom_sf"/>
</dbReference>
<feature type="domain" description="Mechanosensitive ion channel transmembrane helices 2/3" evidence="10">
    <location>
        <begin position="157"/>
        <end position="198"/>
    </location>
</feature>
<dbReference type="InterPro" id="IPR049142">
    <property type="entry name" value="MS_channel_1st"/>
</dbReference>
<gene>
    <name evidence="11" type="ORF">ENQ87_02730</name>
</gene>
<dbReference type="AlphaFoldDB" id="A0A831UA75"/>
<sequence>MWAPSSRGSSVGNILDFLRIEESDHLILFWLKEILVAVVIFTVFWGLSQVVQYLLTRWVPRLTAFTGTDLDDRIIQRVTPPTAILVVFAGLYYSVRSLPLPEKAHLVSSGAVYILNVIVVTVIVERIIAELLEWYGRKLAERHGAGVDRQVIPPLEKIITIFLVGIALMVTLKHFDYDILSVLTALGIGSLAIGLAAKDTLANMISGFTLMVDRPFRIGDRIQLTTGQWGDVTDIGLRTTKIKTVDNTLLVIPNSELCNTTLINLAFPDVRAKGRVNVGVGYGSDVEKVKGILIDTALGVPEVLREPAPEAFFVSFGDSALNMSLFFWVEDYTRLFAVTDLINEQIIKRFRENGITIPYPIRTVVLEKEN</sequence>
<evidence type="ECO:0000256" key="4">
    <source>
        <dbReference type="ARBA" id="ARBA00022692"/>
    </source>
</evidence>
<dbReference type="Pfam" id="PF00924">
    <property type="entry name" value="MS_channel_2nd"/>
    <property type="match status" value="1"/>
</dbReference>
<organism evidence="11">
    <name type="scientific">Geobacter metallireducens</name>
    <dbReference type="NCBI Taxonomy" id="28232"/>
    <lineage>
        <taxon>Bacteria</taxon>
        <taxon>Pseudomonadati</taxon>
        <taxon>Thermodesulfobacteriota</taxon>
        <taxon>Desulfuromonadia</taxon>
        <taxon>Geobacterales</taxon>
        <taxon>Geobacteraceae</taxon>
        <taxon>Geobacter</taxon>
    </lineage>
</organism>
<comment type="similarity">
    <text evidence="2">Belongs to the MscS (TC 1.A.23) family.</text>
</comment>
<feature type="domain" description="Mechanosensitive ion channel MscS C-terminal" evidence="9">
    <location>
        <begin position="276"/>
        <end position="357"/>
    </location>
</feature>
<dbReference type="InterPro" id="IPR049278">
    <property type="entry name" value="MS_channel_C"/>
</dbReference>
<evidence type="ECO:0000259" key="10">
    <source>
        <dbReference type="Pfam" id="PF21088"/>
    </source>
</evidence>
<comment type="caution">
    <text evidence="11">The sequence shown here is derived from an EMBL/GenBank/DDBJ whole genome shotgun (WGS) entry which is preliminary data.</text>
</comment>
<dbReference type="InterPro" id="IPR011014">
    <property type="entry name" value="MscS_channel_TM-2"/>
</dbReference>
<protein>
    <submittedName>
        <fullName evidence="11">Mechanosensitive ion channel</fullName>
    </submittedName>
</protein>
<feature type="transmembrane region" description="Helical" evidence="7">
    <location>
        <begin position="179"/>
        <end position="197"/>
    </location>
</feature>
<dbReference type="InterPro" id="IPR006685">
    <property type="entry name" value="MscS_channel_2nd"/>
</dbReference>
<feature type="domain" description="Mechanosensitive ion channel MscS" evidence="8">
    <location>
        <begin position="199"/>
        <end position="265"/>
    </location>
</feature>
<accession>A0A831UA75</accession>
<dbReference type="Pfam" id="PF21088">
    <property type="entry name" value="MS_channel_1st"/>
    <property type="match status" value="1"/>
</dbReference>
<dbReference type="EMBL" id="DSOV01000009">
    <property type="protein sequence ID" value="HEN41282.1"/>
    <property type="molecule type" value="Genomic_DNA"/>
</dbReference>
<dbReference type="SUPFAM" id="SSF50182">
    <property type="entry name" value="Sm-like ribonucleoproteins"/>
    <property type="match status" value="1"/>
</dbReference>
<dbReference type="SUPFAM" id="SSF82861">
    <property type="entry name" value="Mechanosensitive channel protein MscS (YggB), transmembrane region"/>
    <property type="match status" value="1"/>
</dbReference>
<evidence type="ECO:0000256" key="7">
    <source>
        <dbReference type="SAM" id="Phobius"/>
    </source>
</evidence>
<dbReference type="Pfam" id="PF21082">
    <property type="entry name" value="MS_channel_3rd"/>
    <property type="match status" value="1"/>
</dbReference>
<dbReference type="InterPro" id="IPR011066">
    <property type="entry name" value="MscS_channel_C_sf"/>
</dbReference>
<name>A0A831UA75_GEOME</name>
<keyword evidence="6 7" id="KW-0472">Membrane</keyword>
<dbReference type="Gene3D" id="3.30.70.100">
    <property type="match status" value="1"/>
</dbReference>
<keyword evidence="3" id="KW-1003">Cell membrane</keyword>
<evidence type="ECO:0000256" key="5">
    <source>
        <dbReference type="ARBA" id="ARBA00022989"/>
    </source>
</evidence>
<evidence type="ECO:0000313" key="11">
    <source>
        <dbReference type="EMBL" id="HEN41282.1"/>
    </source>
</evidence>
<evidence type="ECO:0000256" key="2">
    <source>
        <dbReference type="ARBA" id="ARBA00008017"/>
    </source>
</evidence>
<dbReference type="SUPFAM" id="SSF82689">
    <property type="entry name" value="Mechanosensitive channel protein MscS (YggB), C-terminal domain"/>
    <property type="match status" value="1"/>
</dbReference>